<accession>A0A9Q1Q949</accession>
<dbReference type="EMBL" id="JAKOGI010000531">
    <property type="protein sequence ID" value="KAJ8433527.1"/>
    <property type="molecule type" value="Genomic_DNA"/>
</dbReference>
<comment type="caution">
    <text evidence="2">The sequence shown here is derived from an EMBL/GenBank/DDBJ whole genome shotgun (WGS) entry which is preliminary data.</text>
</comment>
<dbReference type="AlphaFoldDB" id="A0A9Q1Q949"/>
<evidence type="ECO:0000256" key="1">
    <source>
        <dbReference type="SAM" id="MobiDB-lite"/>
    </source>
</evidence>
<keyword evidence="3" id="KW-1185">Reference proteome</keyword>
<evidence type="ECO:0000313" key="2">
    <source>
        <dbReference type="EMBL" id="KAJ8433527.1"/>
    </source>
</evidence>
<gene>
    <name evidence="2" type="ORF">Cgig2_018080</name>
</gene>
<reference evidence="2" key="1">
    <citation type="submission" date="2022-04" db="EMBL/GenBank/DDBJ databases">
        <title>Carnegiea gigantea Genome sequencing and assembly v2.</title>
        <authorList>
            <person name="Copetti D."/>
            <person name="Sanderson M.J."/>
            <person name="Burquez A."/>
            <person name="Wojciechowski M.F."/>
        </authorList>
    </citation>
    <scope>NUCLEOTIDE SEQUENCE</scope>
    <source>
        <strain evidence="2">SGP5-SGP5p</strain>
        <tissue evidence="2">Aerial part</tissue>
    </source>
</reference>
<evidence type="ECO:0000313" key="3">
    <source>
        <dbReference type="Proteomes" id="UP001153076"/>
    </source>
</evidence>
<proteinExistence type="predicted"/>
<name>A0A9Q1Q949_9CARY</name>
<organism evidence="2 3">
    <name type="scientific">Carnegiea gigantea</name>
    <dbReference type="NCBI Taxonomy" id="171969"/>
    <lineage>
        <taxon>Eukaryota</taxon>
        <taxon>Viridiplantae</taxon>
        <taxon>Streptophyta</taxon>
        <taxon>Embryophyta</taxon>
        <taxon>Tracheophyta</taxon>
        <taxon>Spermatophyta</taxon>
        <taxon>Magnoliopsida</taxon>
        <taxon>eudicotyledons</taxon>
        <taxon>Gunneridae</taxon>
        <taxon>Pentapetalae</taxon>
        <taxon>Caryophyllales</taxon>
        <taxon>Cactineae</taxon>
        <taxon>Cactaceae</taxon>
        <taxon>Cactoideae</taxon>
        <taxon>Echinocereeae</taxon>
        <taxon>Carnegiea</taxon>
    </lineage>
</organism>
<feature type="region of interest" description="Disordered" evidence="1">
    <location>
        <begin position="1"/>
        <end position="30"/>
    </location>
</feature>
<sequence>MAHLSRSGPVEVGWPVPVSGGSSKAGPGHPSGGLGSGLLACHAGLSCWRLPLSTGLGQGDGTSDGVMDRCCRLERGGSVLGPLLAGTKWRNPRLHRAMAASSDISRAIGFDSNLTEKRSKLGLTTMERHRAAKKIASESKGADVFFSIPDVKKKERVRALLGDI</sequence>
<dbReference type="Proteomes" id="UP001153076">
    <property type="component" value="Unassembled WGS sequence"/>
</dbReference>
<protein>
    <submittedName>
        <fullName evidence="2">Uncharacterized protein</fullName>
    </submittedName>
</protein>